<dbReference type="Pfam" id="PF03466">
    <property type="entry name" value="LysR_substrate"/>
    <property type="match status" value="1"/>
</dbReference>
<name>E6UV93_VARPE</name>
<evidence type="ECO:0000313" key="6">
    <source>
        <dbReference type="EMBL" id="ADU38687.1"/>
    </source>
</evidence>
<dbReference type="InterPro" id="IPR036388">
    <property type="entry name" value="WH-like_DNA-bd_sf"/>
</dbReference>
<keyword evidence="3" id="KW-0238">DNA-binding</keyword>
<dbReference type="InterPro" id="IPR005119">
    <property type="entry name" value="LysR_subst-bd"/>
</dbReference>
<keyword evidence="4" id="KW-0804">Transcription</keyword>
<dbReference type="KEGG" id="vpe:Varpa_4520"/>
<dbReference type="AlphaFoldDB" id="E6UV93"/>
<dbReference type="InterPro" id="IPR036390">
    <property type="entry name" value="WH_DNA-bd_sf"/>
</dbReference>
<evidence type="ECO:0000256" key="4">
    <source>
        <dbReference type="ARBA" id="ARBA00023163"/>
    </source>
</evidence>
<dbReference type="Gene3D" id="1.10.10.10">
    <property type="entry name" value="Winged helix-like DNA-binding domain superfamily/Winged helix DNA-binding domain"/>
    <property type="match status" value="1"/>
</dbReference>
<dbReference type="InterPro" id="IPR050389">
    <property type="entry name" value="LysR-type_TF"/>
</dbReference>
<evidence type="ECO:0000313" key="7">
    <source>
        <dbReference type="Proteomes" id="UP000008917"/>
    </source>
</evidence>
<proteinExistence type="inferred from homology"/>
<dbReference type="PRINTS" id="PR00039">
    <property type="entry name" value="HTHLYSR"/>
</dbReference>
<evidence type="ECO:0000256" key="2">
    <source>
        <dbReference type="ARBA" id="ARBA00023015"/>
    </source>
</evidence>
<protein>
    <submittedName>
        <fullName evidence="6">Transcriptional regulator, LysR family</fullName>
    </submittedName>
</protein>
<dbReference type="InterPro" id="IPR000847">
    <property type="entry name" value="LysR_HTH_N"/>
</dbReference>
<gene>
    <name evidence="6" type="ordered locus">Varpa_4520</name>
</gene>
<evidence type="ECO:0000256" key="1">
    <source>
        <dbReference type="ARBA" id="ARBA00009437"/>
    </source>
</evidence>
<feature type="domain" description="HTH lysR-type" evidence="5">
    <location>
        <begin position="22"/>
        <end position="79"/>
    </location>
</feature>
<organism evidence="6 7">
    <name type="scientific">Variovorax paradoxus (strain EPS)</name>
    <dbReference type="NCBI Taxonomy" id="595537"/>
    <lineage>
        <taxon>Bacteria</taxon>
        <taxon>Pseudomonadati</taxon>
        <taxon>Pseudomonadota</taxon>
        <taxon>Betaproteobacteria</taxon>
        <taxon>Burkholderiales</taxon>
        <taxon>Comamonadaceae</taxon>
        <taxon>Variovorax</taxon>
    </lineage>
</organism>
<dbReference type="EMBL" id="CP002417">
    <property type="protein sequence ID" value="ADU38687.1"/>
    <property type="molecule type" value="Genomic_DNA"/>
</dbReference>
<keyword evidence="2" id="KW-0805">Transcription regulation</keyword>
<dbReference type="PANTHER" id="PTHR30118">
    <property type="entry name" value="HTH-TYPE TRANSCRIPTIONAL REGULATOR LEUO-RELATED"/>
    <property type="match status" value="1"/>
</dbReference>
<dbReference type="Pfam" id="PF00126">
    <property type="entry name" value="HTH_1"/>
    <property type="match status" value="1"/>
</dbReference>
<dbReference type="Proteomes" id="UP000008917">
    <property type="component" value="Chromosome"/>
</dbReference>
<sequence length="317" mass="35470">MGSALNRIIKLSNMNGMHIDSVDLNLLRLFDAVYRERSVSRAAESLGLTQPAASHGLGRLRLLLKDALFTRTPGGVAPTPRADRLAVAVQAALSTIEAALHEPDRFEPQVSRKSFRIHMSDIGEGRFLPALMARLGELAPGVRLETLPLLPAEVAPALDSGRIDFAFGFLSNVRDTQRTHLLKDRYIVLLRKGHPFVKRRRKGQALLEALQELDYVAVRTHADTLRILQLLNLEDRLRLTTEHFMVLPAIVRATDLAVVMPRNIARGFAEEGGYAIVEPPFPLRDFSVSLHWSKRFEGDPANRWLRQVITALFSERA</sequence>
<dbReference type="eggNOG" id="COG0583">
    <property type="taxonomic scope" value="Bacteria"/>
</dbReference>
<dbReference type="GO" id="GO:0003700">
    <property type="term" value="F:DNA-binding transcription factor activity"/>
    <property type="evidence" value="ECO:0007669"/>
    <property type="project" value="InterPro"/>
</dbReference>
<dbReference type="PANTHER" id="PTHR30118:SF15">
    <property type="entry name" value="TRANSCRIPTIONAL REGULATORY PROTEIN"/>
    <property type="match status" value="1"/>
</dbReference>
<dbReference type="SUPFAM" id="SSF46785">
    <property type="entry name" value="Winged helix' DNA-binding domain"/>
    <property type="match status" value="1"/>
</dbReference>
<dbReference type="PROSITE" id="PS50931">
    <property type="entry name" value="HTH_LYSR"/>
    <property type="match status" value="1"/>
</dbReference>
<dbReference type="HOGENOM" id="CLU_039613_39_0_4"/>
<dbReference type="GO" id="GO:0003677">
    <property type="term" value="F:DNA binding"/>
    <property type="evidence" value="ECO:0007669"/>
    <property type="project" value="UniProtKB-KW"/>
</dbReference>
<evidence type="ECO:0000259" key="5">
    <source>
        <dbReference type="PROSITE" id="PS50931"/>
    </source>
</evidence>
<dbReference type="CDD" id="cd08459">
    <property type="entry name" value="PBP2_DntR_NahR_LinR_like"/>
    <property type="match status" value="1"/>
</dbReference>
<dbReference type="Gene3D" id="3.40.190.10">
    <property type="entry name" value="Periplasmic binding protein-like II"/>
    <property type="match status" value="2"/>
</dbReference>
<dbReference type="STRING" id="595537.Varpa_4520"/>
<comment type="similarity">
    <text evidence="1">Belongs to the LysR transcriptional regulatory family.</text>
</comment>
<reference evidence="6 7" key="2">
    <citation type="journal article" date="2013" name="Genome Announc.">
        <title>Genome of the Root-Associated Plant Growth-Promoting Bacterium Variovorax paradoxus Strain EPS.</title>
        <authorList>
            <person name="Han J.I."/>
            <person name="Spain J.C."/>
            <person name="Leadbetter J.R."/>
            <person name="Ovchinnikova G."/>
            <person name="Goodwin L.A."/>
            <person name="Han C.S."/>
            <person name="Woyke T."/>
            <person name="Davenport K.W."/>
            <person name="Orwin P.M."/>
        </authorList>
    </citation>
    <scope>NUCLEOTIDE SEQUENCE [LARGE SCALE GENOMIC DNA]</scope>
    <source>
        <strain evidence="6 7">EPS</strain>
    </source>
</reference>
<dbReference type="SUPFAM" id="SSF53850">
    <property type="entry name" value="Periplasmic binding protein-like II"/>
    <property type="match status" value="1"/>
</dbReference>
<accession>E6UV93</accession>
<evidence type="ECO:0000256" key="3">
    <source>
        <dbReference type="ARBA" id="ARBA00023125"/>
    </source>
</evidence>
<reference evidence="7" key="1">
    <citation type="submission" date="2010-12" db="EMBL/GenBank/DDBJ databases">
        <title>Complete sequence of Variovorax paradoxus EPS.</title>
        <authorList>
            <consortium name="US DOE Joint Genome Institute"/>
            <person name="Lucas S."/>
            <person name="Copeland A."/>
            <person name="Lapidus A."/>
            <person name="Cheng J.-F."/>
            <person name="Goodwin L."/>
            <person name="Pitluck S."/>
            <person name="Teshima H."/>
            <person name="Detter J.C."/>
            <person name="Han C."/>
            <person name="Tapia R."/>
            <person name="Land M."/>
            <person name="Hauser L."/>
            <person name="Kyrpides N."/>
            <person name="Ivanova N."/>
            <person name="Ovchinnikova G."/>
            <person name="Orwin P."/>
            <person name="Han J.-I.G."/>
            <person name="Woyke T."/>
        </authorList>
    </citation>
    <scope>NUCLEOTIDE SEQUENCE [LARGE SCALE GENOMIC DNA]</scope>
    <source>
        <strain evidence="7">EPS</strain>
    </source>
</reference>